<dbReference type="SUPFAM" id="SSF46785">
    <property type="entry name" value="Winged helix' DNA-binding domain"/>
    <property type="match status" value="1"/>
</dbReference>
<dbReference type="SMART" id="SM00347">
    <property type="entry name" value="HTH_MARR"/>
    <property type="match status" value="1"/>
</dbReference>
<evidence type="ECO:0000313" key="2">
    <source>
        <dbReference type="EMBL" id="AUT66453.1"/>
    </source>
</evidence>
<dbReference type="GO" id="GO:0003700">
    <property type="term" value="F:DNA-binding transcription factor activity"/>
    <property type="evidence" value="ECO:0007669"/>
    <property type="project" value="InterPro"/>
</dbReference>
<protein>
    <submittedName>
        <fullName evidence="2">MarR family transcriptional regulator</fullName>
    </submittedName>
</protein>
<dbReference type="AlphaFoldDB" id="A0A2I8F3V3"/>
<gene>
    <name evidence="2" type="ORF">C2L65_42985</name>
</gene>
<dbReference type="PANTHER" id="PTHR33164:SF105">
    <property type="entry name" value="TRANSCRIPTIONAL REPRESSOR PROTEIN-RELATED"/>
    <property type="match status" value="1"/>
</dbReference>
<dbReference type="Proteomes" id="UP000243502">
    <property type="component" value="Chromosome 4"/>
</dbReference>
<proteinExistence type="predicted"/>
<dbReference type="InterPro" id="IPR036388">
    <property type="entry name" value="WH-like_DNA-bd_sf"/>
</dbReference>
<dbReference type="PROSITE" id="PS50995">
    <property type="entry name" value="HTH_MARR_2"/>
    <property type="match status" value="1"/>
</dbReference>
<dbReference type="KEGG" id="pter:C2L65_42985"/>
<reference evidence="2 3" key="1">
    <citation type="submission" date="2018-01" db="EMBL/GenBank/DDBJ databases">
        <title>Species boundaries and ecological features among Paraburkholderia terrae DSMZ17804T, P. hospita DSMZ17164T and P. caribensis DSMZ13236T.</title>
        <authorList>
            <person name="Pratama A.A."/>
        </authorList>
    </citation>
    <scope>NUCLEOTIDE SEQUENCE [LARGE SCALE GENOMIC DNA]</scope>
    <source>
        <strain evidence="2 3">DSM 17804</strain>
    </source>
</reference>
<evidence type="ECO:0000313" key="3">
    <source>
        <dbReference type="Proteomes" id="UP000243502"/>
    </source>
</evidence>
<dbReference type="OrthoDB" id="8964931at2"/>
<dbReference type="GO" id="GO:0006950">
    <property type="term" value="P:response to stress"/>
    <property type="evidence" value="ECO:0007669"/>
    <property type="project" value="TreeGrafter"/>
</dbReference>
<dbReference type="InterPro" id="IPR039422">
    <property type="entry name" value="MarR/SlyA-like"/>
</dbReference>
<dbReference type="InterPro" id="IPR036390">
    <property type="entry name" value="WH_DNA-bd_sf"/>
</dbReference>
<dbReference type="Pfam" id="PF12802">
    <property type="entry name" value="MarR_2"/>
    <property type="match status" value="1"/>
</dbReference>
<evidence type="ECO:0000259" key="1">
    <source>
        <dbReference type="PROSITE" id="PS50995"/>
    </source>
</evidence>
<dbReference type="RefSeq" id="WP_042305882.1">
    <property type="nucleotide sequence ID" value="NZ_CP026114.1"/>
</dbReference>
<accession>A0A2I8F3V3</accession>
<name>A0A2I8F3V3_9BURK</name>
<dbReference type="PANTHER" id="PTHR33164">
    <property type="entry name" value="TRANSCRIPTIONAL REGULATOR, MARR FAMILY"/>
    <property type="match status" value="1"/>
</dbReference>
<organism evidence="2 3">
    <name type="scientific">Paraburkholderia terrae</name>
    <dbReference type="NCBI Taxonomy" id="311230"/>
    <lineage>
        <taxon>Bacteria</taxon>
        <taxon>Pseudomonadati</taxon>
        <taxon>Pseudomonadota</taxon>
        <taxon>Betaproteobacteria</taxon>
        <taxon>Burkholderiales</taxon>
        <taxon>Burkholderiaceae</taxon>
        <taxon>Paraburkholderia</taxon>
    </lineage>
</organism>
<dbReference type="EMBL" id="CP026114">
    <property type="protein sequence ID" value="AUT66453.1"/>
    <property type="molecule type" value="Genomic_DNA"/>
</dbReference>
<dbReference type="InterPro" id="IPR000835">
    <property type="entry name" value="HTH_MarR-typ"/>
</dbReference>
<dbReference type="Gene3D" id="1.10.10.10">
    <property type="entry name" value="Winged helix-like DNA-binding domain superfamily/Winged helix DNA-binding domain"/>
    <property type="match status" value="1"/>
</dbReference>
<feature type="domain" description="HTH marR-type" evidence="1">
    <location>
        <begin position="3"/>
        <end position="140"/>
    </location>
</feature>
<sequence>MFTDCYCTQFRRSANQLTGIYDEALRPVGLKITQFSLLRAIERLGAATYNEIAAEAALDKTTISRNLKVLINAGWVTVSVPPEEDARYRSAQLSKEGVKKLRSAEPYWRVAQRLVEDGVQRFLNGPANQQLLEALEALQQVPLR</sequence>